<dbReference type="InterPro" id="IPR036188">
    <property type="entry name" value="FAD/NAD-bd_sf"/>
</dbReference>
<keyword evidence="3" id="KW-0560">Oxidoreductase</keyword>
<evidence type="ECO:0000313" key="5">
    <source>
        <dbReference type="EMBL" id="OCH95062.1"/>
    </source>
</evidence>
<dbReference type="PROSITE" id="PS51257">
    <property type="entry name" value="PROKAR_LIPOPROTEIN"/>
    <property type="match status" value="1"/>
</dbReference>
<dbReference type="GO" id="GO:0071949">
    <property type="term" value="F:FAD binding"/>
    <property type="evidence" value="ECO:0007669"/>
    <property type="project" value="InterPro"/>
</dbReference>
<gene>
    <name evidence="5" type="ORF">OBBRIDRAFT_746055</name>
</gene>
<dbReference type="Proteomes" id="UP000250043">
    <property type="component" value="Unassembled WGS sequence"/>
</dbReference>
<sequence>MTSKLRIAIVGGGITGLACAIAFSRDAPDLEVDIYEGTSSFGTVGAGIGMWPRIWEIMEFLGLTEAFRRQEVVTPGTDAYFTYRLSNRPQGVLAGDTPVGVMTYHRADVLQVLLEHIPSHYGKHFSKRLATYHDDSEHDRVTLHFTDGTSATCDLLVGTDGIKSVVRATMYSRLAENARSEGVPPERVQRLLDYIQPSFSGEVVYRQIITREDLEKAFPNHPSLTGPTVYMAEHSLIITYPISQGRAFSTGAFKGYPGRSGSQYEGPWVRDATADELRTQFAGYEVAAQAVLDLMVEPSMWAINVVDGLPTYTSGRVVLLGDSAHAMRPHQGSGAGQGIEDGLVLTSLLASPLTTRKTLTAALDAYDAVRRPRAQTVLQRSREMGELCYLERPWGDFDKNLATISDSELRDAQRKARMKHAFEDSAKELFGWAWYGSALTQRQQALEILKDKLATEECARA</sequence>
<keyword evidence="2" id="KW-0274">FAD</keyword>
<organism evidence="5 6">
    <name type="scientific">Obba rivulosa</name>
    <dbReference type="NCBI Taxonomy" id="1052685"/>
    <lineage>
        <taxon>Eukaryota</taxon>
        <taxon>Fungi</taxon>
        <taxon>Dikarya</taxon>
        <taxon>Basidiomycota</taxon>
        <taxon>Agaricomycotina</taxon>
        <taxon>Agaricomycetes</taxon>
        <taxon>Polyporales</taxon>
        <taxon>Gelatoporiaceae</taxon>
        <taxon>Obba</taxon>
    </lineage>
</organism>
<keyword evidence="6" id="KW-1185">Reference proteome</keyword>
<dbReference type="GO" id="GO:0016491">
    <property type="term" value="F:oxidoreductase activity"/>
    <property type="evidence" value="ECO:0007669"/>
    <property type="project" value="UniProtKB-KW"/>
</dbReference>
<dbReference type="PANTHER" id="PTHR46720">
    <property type="entry name" value="HYDROXYLASE, PUTATIVE (AFU_ORTHOLOGUE AFUA_3G01460)-RELATED"/>
    <property type="match status" value="1"/>
</dbReference>
<protein>
    <submittedName>
        <fullName evidence="5">FAD/NAD(P)-binding domain-containing protein</fullName>
    </submittedName>
</protein>
<dbReference type="SUPFAM" id="SSF51905">
    <property type="entry name" value="FAD/NAD(P)-binding domain"/>
    <property type="match status" value="1"/>
</dbReference>
<dbReference type="SUPFAM" id="SSF54373">
    <property type="entry name" value="FAD-linked reductases, C-terminal domain"/>
    <property type="match status" value="1"/>
</dbReference>
<dbReference type="EMBL" id="KV722338">
    <property type="protein sequence ID" value="OCH95062.1"/>
    <property type="molecule type" value="Genomic_DNA"/>
</dbReference>
<evidence type="ECO:0000256" key="3">
    <source>
        <dbReference type="ARBA" id="ARBA00023002"/>
    </source>
</evidence>
<reference evidence="5 6" key="1">
    <citation type="submission" date="2016-07" db="EMBL/GenBank/DDBJ databases">
        <title>Draft genome of the white-rot fungus Obba rivulosa 3A-2.</title>
        <authorList>
            <consortium name="DOE Joint Genome Institute"/>
            <person name="Miettinen O."/>
            <person name="Riley R."/>
            <person name="Acob R."/>
            <person name="Barry K."/>
            <person name="Cullen D."/>
            <person name="De Vries R."/>
            <person name="Hainaut M."/>
            <person name="Hatakka A."/>
            <person name="Henrissat B."/>
            <person name="Hilden K."/>
            <person name="Kuo R."/>
            <person name="Labutti K."/>
            <person name="Lipzen A."/>
            <person name="Makela M.R."/>
            <person name="Sandor L."/>
            <person name="Spatafora J.W."/>
            <person name="Grigoriev I.V."/>
            <person name="Hibbett D.S."/>
        </authorList>
    </citation>
    <scope>NUCLEOTIDE SEQUENCE [LARGE SCALE GENOMIC DNA]</scope>
    <source>
        <strain evidence="5 6">3A-2</strain>
    </source>
</reference>
<dbReference type="InterPro" id="IPR051104">
    <property type="entry name" value="FAD_monoxygenase"/>
</dbReference>
<proteinExistence type="predicted"/>
<dbReference type="PANTHER" id="PTHR46720:SF3">
    <property type="entry name" value="FAD-BINDING DOMAIN-CONTAINING PROTEIN-RELATED"/>
    <property type="match status" value="1"/>
</dbReference>
<feature type="domain" description="FAD-binding" evidence="4">
    <location>
        <begin position="6"/>
        <end position="171"/>
    </location>
</feature>
<accession>A0A8E2J7C6</accession>
<dbReference type="PRINTS" id="PR00420">
    <property type="entry name" value="RNGMNOXGNASE"/>
</dbReference>
<keyword evidence="1" id="KW-0285">Flavoprotein</keyword>
<dbReference type="GO" id="GO:0044550">
    <property type="term" value="P:secondary metabolite biosynthetic process"/>
    <property type="evidence" value="ECO:0007669"/>
    <property type="project" value="TreeGrafter"/>
</dbReference>
<evidence type="ECO:0000259" key="4">
    <source>
        <dbReference type="Pfam" id="PF01494"/>
    </source>
</evidence>
<dbReference type="OrthoDB" id="417877at2759"/>
<dbReference type="Gene3D" id="3.50.50.60">
    <property type="entry name" value="FAD/NAD(P)-binding domain"/>
    <property type="match status" value="1"/>
</dbReference>
<dbReference type="Pfam" id="PF01494">
    <property type="entry name" value="FAD_binding_3"/>
    <property type="match status" value="2"/>
</dbReference>
<name>A0A8E2J7C6_9APHY</name>
<evidence type="ECO:0000256" key="1">
    <source>
        <dbReference type="ARBA" id="ARBA00022630"/>
    </source>
</evidence>
<dbReference type="InterPro" id="IPR002938">
    <property type="entry name" value="FAD-bd"/>
</dbReference>
<evidence type="ECO:0000256" key="2">
    <source>
        <dbReference type="ARBA" id="ARBA00022827"/>
    </source>
</evidence>
<evidence type="ECO:0000313" key="6">
    <source>
        <dbReference type="Proteomes" id="UP000250043"/>
    </source>
</evidence>
<feature type="domain" description="FAD-binding" evidence="4">
    <location>
        <begin position="309"/>
        <end position="381"/>
    </location>
</feature>
<dbReference type="AlphaFoldDB" id="A0A8E2J7C6"/>